<accession>A0A158IS68</accession>
<sequence>MHPITIKYTNAAVMKPIGHANGAIADSAGTSAIVTAMPAVGTNTANALVLNPFR</sequence>
<evidence type="ECO:0000313" key="2">
    <source>
        <dbReference type="Proteomes" id="UP000055019"/>
    </source>
</evidence>
<gene>
    <name evidence="1" type="ORF">AWB74_02884</name>
</gene>
<dbReference type="Proteomes" id="UP000055019">
    <property type="component" value="Unassembled WGS sequence"/>
</dbReference>
<dbReference type="AlphaFoldDB" id="A0A158IS68"/>
<comment type="caution">
    <text evidence="1">The sequence shown here is derived from an EMBL/GenBank/DDBJ whole genome shotgun (WGS) entry which is preliminary data.</text>
</comment>
<keyword evidence="2" id="KW-1185">Reference proteome</keyword>
<protein>
    <submittedName>
        <fullName evidence="1">Uncharacterized protein</fullName>
    </submittedName>
</protein>
<dbReference type="EMBL" id="FCOM02000010">
    <property type="protein sequence ID" value="SAL59408.1"/>
    <property type="molecule type" value="Genomic_DNA"/>
</dbReference>
<reference evidence="1" key="1">
    <citation type="submission" date="2016-01" db="EMBL/GenBank/DDBJ databases">
        <authorList>
            <person name="Peeters C."/>
        </authorList>
    </citation>
    <scope>NUCLEOTIDE SEQUENCE [LARGE SCALE GENOMIC DNA]</scope>
    <source>
        <strain evidence="1">LMG 29317</strain>
    </source>
</reference>
<evidence type="ECO:0000313" key="1">
    <source>
        <dbReference type="EMBL" id="SAL59408.1"/>
    </source>
</evidence>
<proteinExistence type="predicted"/>
<organism evidence="1 2">
    <name type="scientific">Caballeronia arvi</name>
    <dbReference type="NCBI Taxonomy" id="1777135"/>
    <lineage>
        <taxon>Bacteria</taxon>
        <taxon>Pseudomonadati</taxon>
        <taxon>Pseudomonadota</taxon>
        <taxon>Betaproteobacteria</taxon>
        <taxon>Burkholderiales</taxon>
        <taxon>Burkholderiaceae</taxon>
        <taxon>Caballeronia</taxon>
    </lineage>
</organism>
<name>A0A158IS68_9BURK</name>